<evidence type="ECO:0000259" key="5">
    <source>
        <dbReference type="PROSITE" id="PS51918"/>
    </source>
</evidence>
<reference evidence="6 7" key="1">
    <citation type="submission" date="2020-08" db="EMBL/GenBank/DDBJ databases">
        <title>Genomic Encyclopedia of Type Strains, Phase III (KMG-III): the genomes of soil and plant-associated and newly described type strains.</title>
        <authorList>
            <person name="Whitman W."/>
        </authorList>
    </citation>
    <scope>NUCLEOTIDE SEQUENCE [LARGE SCALE GENOMIC DNA]</scope>
    <source>
        <strain evidence="6 7">CECT 8712</strain>
    </source>
</reference>
<evidence type="ECO:0000256" key="1">
    <source>
        <dbReference type="ARBA" id="ARBA00022691"/>
    </source>
</evidence>
<keyword evidence="1" id="KW-0949">S-adenosyl-L-methionine</keyword>
<dbReference type="AlphaFoldDB" id="A0A841INC9"/>
<dbReference type="PANTHER" id="PTHR43273:SF8">
    <property type="entry name" value="RADICAL SAM DOMAIN PROTEIN"/>
    <property type="match status" value="1"/>
</dbReference>
<dbReference type="EMBL" id="JACHJO010000005">
    <property type="protein sequence ID" value="MBB6120163.1"/>
    <property type="molecule type" value="Genomic_DNA"/>
</dbReference>
<dbReference type="Gene3D" id="3.20.20.70">
    <property type="entry name" value="Aldolase class I"/>
    <property type="match status" value="1"/>
</dbReference>
<accession>A0A841INC9</accession>
<dbReference type="PROSITE" id="PS51918">
    <property type="entry name" value="RADICAL_SAM"/>
    <property type="match status" value="1"/>
</dbReference>
<dbReference type="InterPro" id="IPR023867">
    <property type="entry name" value="Sulphatase_maturase_rSAM"/>
</dbReference>
<comment type="caution">
    <text evidence="6">The sequence shown here is derived from an EMBL/GenBank/DDBJ whole genome shotgun (WGS) entry which is preliminary data.</text>
</comment>
<name>A0A841INC9_9ACTN</name>
<organism evidence="6 7">
    <name type="scientific">Nocardiopsis algeriensis</name>
    <dbReference type="NCBI Taxonomy" id="1478215"/>
    <lineage>
        <taxon>Bacteria</taxon>
        <taxon>Bacillati</taxon>
        <taxon>Actinomycetota</taxon>
        <taxon>Actinomycetes</taxon>
        <taxon>Streptosporangiales</taxon>
        <taxon>Nocardiopsidaceae</taxon>
        <taxon>Nocardiopsis</taxon>
    </lineage>
</organism>
<dbReference type="GO" id="GO:0016491">
    <property type="term" value="F:oxidoreductase activity"/>
    <property type="evidence" value="ECO:0007669"/>
    <property type="project" value="InterPro"/>
</dbReference>
<evidence type="ECO:0000256" key="3">
    <source>
        <dbReference type="ARBA" id="ARBA00023004"/>
    </source>
</evidence>
<dbReference type="SUPFAM" id="SSF102114">
    <property type="entry name" value="Radical SAM enzymes"/>
    <property type="match status" value="1"/>
</dbReference>
<keyword evidence="4" id="KW-0411">Iron-sulfur</keyword>
<dbReference type="SFLD" id="SFLDG01386">
    <property type="entry name" value="main_SPASM_domain-containing"/>
    <property type="match status" value="1"/>
</dbReference>
<keyword evidence="2" id="KW-0479">Metal-binding</keyword>
<evidence type="ECO:0000256" key="2">
    <source>
        <dbReference type="ARBA" id="ARBA00022723"/>
    </source>
</evidence>
<dbReference type="GO" id="GO:0046872">
    <property type="term" value="F:metal ion binding"/>
    <property type="evidence" value="ECO:0007669"/>
    <property type="project" value="UniProtKB-KW"/>
</dbReference>
<dbReference type="SFLD" id="SFLDG01072">
    <property type="entry name" value="dehydrogenase_like"/>
    <property type="match status" value="1"/>
</dbReference>
<dbReference type="Pfam" id="PF04055">
    <property type="entry name" value="Radical_SAM"/>
    <property type="match status" value="1"/>
</dbReference>
<evidence type="ECO:0000313" key="6">
    <source>
        <dbReference type="EMBL" id="MBB6120163.1"/>
    </source>
</evidence>
<dbReference type="SFLD" id="SFLDG01067">
    <property type="entry name" value="SPASM/twitch_domain_containing"/>
    <property type="match status" value="1"/>
</dbReference>
<evidence type="ECO:0000256" key="4">
    <source>
        <dbReference type="ARBA" id="ARBA00023014"/>
    </source>
</evidence>
<dbReference type="PANTHER" id="PTHR43273">
    <property type="entry name" value="ANAEROBIC SULFATASE-MATURATING ENZYME HOMOLOG ASLB-RELATED"/>
    <property type="match status" value="1"/>
</dbReference>
<dbReference type="InterPro" id="IPR013785">
    <property type="entry name" value="Aldolase_TIM"/>
</dbReference>
<dbReference type="InterPro" id="IPR058240">
    <property type="entry name" value="rSAM_sf"/>
</dbReference>
<dbReference type="CDD" id="cd01335">
    <property type="entry name" value="Radical_SAM"/>
    <property type="match status" value="1"/>
</dbReference>
<dbReference type="NCBIfam" id="TIGR04269">
    <property type="entry name" value="SAM_SPASM_FxsB"/>
    <property type="match status" value="1"/>
</dbReference>
<dbReference type="GO" id="GO:0051536">
    <property type="term" value="F:iron-sulfur cluster binding"/>
    <property type="evidence" value="ECO:0007669"/>
    <property type="project" value="UniProtKB-KW"/>
</dbReference>
<keyword evidence="7" id="KW-1185">Reference proteome</keyword>
<evidence type="ECO:0000313" key="7">
    <source>
        <dbReference type="Proteomes" id="UP000536604"/>
    </source>
</evidence>
<keyword evidence="3" id="KW-0408">Iron</keyword>
<gene>
    <name evidence="6" type="ORF">FHS13_002114</name>
</gene>
<protein>
    <recommendedName>
        <fullName evidence="5">Radical SAM core domain-containing protein</fullName>
    </recommendedName>
</protein>
<dbReference type="Proteomes" id="UP000536604">
    <property type="component" value="Unassembled WGS sequence"/>
</dbReference>
<dbReference type="InterPro" id="IPR007197">
    <property type="entry name" value="rSAM"/>
</dbReference>
<sequence length="416" mass="45726">MRPPQEDTDVADDLVTGVRPDREEWPAGLDVDGLLAQGWRPTPFRQFVLKIHSRCNLACDYCYMYEMADQGWRSRPRRMARSVVDRTAERIAEHARAFGRDRVDVILHGGEPLLAGADHIRYTAQVLRKTCEPDVRVALRMQTNGVLVDEAFLDLFEELGIRVGVSIDGAEADHDRHRVRAGGRGTHAEVRTGLEKLAARPHLLSGLLATVDLESDPVTTYEALLEFDPPAVDFLLPHGTWDAPPPGMTGEGTPYGDWTAAVFDRWYHAPVRETNIRMFNEIIRLVLGASSRTETVGLSPAAMLVVETDGSIEQVDILKSAYEGAAATSLHVLTHSFADALLLPGVVARQIGARALGPVCAACPLARVCGGGLYPHRYRSGSGFLNPSVYCADLYRLITHIHRTVAADVARLREGI</sequence>
<feature type="domain" description="Radical SAM core" evidence="5">
    <location>
        <begin position="41"/>
        <end position="277"/>
    </location>
</feature>
<proteinExistence type="predicted"/>
<dbReference type="SFLD" id="SFLDS00029">
    <property type="entry name" value="Radical_SAM"/>
    <property type="match status" value="1"/>
</dbReference>
<dbReference type="InterPro" id="IPR026335">
    <property type="entry name" value="rSAM_SPASM_FxsB"/>
</dbReference>